<organism evidence="2 3">
    <name type="scientific">Medicago truncatula</name>
    <name type="common">Barrel medic</name>
    <name type="synonym">Medicago tribuloides</name>
    <dbReference type="NCBI Taxonomy" id="3880"/>
    <lineage>
        <taxon>Eukaryota</taxon>
        <taxon>Viridiplantae</taxon>
        <taxon>Streptophyta</taxon>
        <taxon>Embryophyta</taxon>
        <taxon>Tracheophyta</taxon>
        <taxon>Spermatophyta</taxon>
        <taxon>Magnoliopsida</taxon>
        <taxon>eudicotyledons</taxon>
        <taxon>Gunneridae</taxon>
        <taxon>Pentapetalae</taxon>
        <taxon>rosids</taxon>
        <taxon>fabids</taxon>
        <taxon>Fabales</taxon>
        <taxon>Fabaceae</taxon>
        <taxon>Papilionoideae</taxon>
        <taxon>50 kb inversion clade</taxon>
        <taxon>NPAAA clade</taxon>
        <taxon>Hologalegina</taxon>
        <taxon>IRL clade</taxon>
        <taxon>Trifolieae</taxon>
        <taxon>Medicago</taxon>
    </lineage>
</organism>
<keyword evidence="1" id="KW-1133">Transmembrane helix</keyword>
<sequence>MGLMLDAEPVTLYCIFVWNTSIFVMMLIMCSLLCHICLIYLSALMFTHFICQACFIVSETFNLLMFLV</sequence>
<dbReference type="EMBL" id="PSQE01000007">
    <property type="protein sequence ID" value="RHN45861.1"/>
    <property type="molecule type" value="Genomic_DNA"/>
</dbReference>
<evidence type="ECO:0000256" key="1">
    <source>
        <dbReference type="SAM" id="Phobius"/>
    </source>
</evidence>
<gene>
    <name evidence="2" type="ORF">MtrunA17_Chr7g0236061</name>
</gene>
<keyword evidence="1" id="KW-0812">Transmembrane</keyword>
<dbReference type="AlphaFoldDB" id="A0A396H064"/>
<reference evidence="3" key="1">
    <citation type="journal article" date="2018" name="Nat. Plants">
        <title>Whole-genome landscape of Medicago truncatula symbiotic genes.</title>
        <authorList>
            <person name="Pecrix Y."/>
            <person name="Staton S.E."/>
            <person name="Sallet E."/>
            <person name="Lelandais-Briere C."/>
            <person name="Moreau S."/>
            <person name="Carrere S."/>
            <person name="Blein T."/>
            <person name="Jardinaud M.F."/>
            <person name="Latrasse D."/>
            <person name="Zouine M."/>
            <person name="Zahm M."/>
            <person name="Kreplak J."/>
            <person name="Mayjonade B."/>
            <person name="Satge C."/>
            <person name="Perez M."/>
            <person name="Cauet S."/>
            <person name="Marande W."/>
            <person name="Chantry-Darmon C."/>
            <person name="Lopez-Roques C."/>
            <person name="Bouchez O."/>
            <person name="Berard A."/>
            <person name="Debelle F."/>
            <person name="Munos S."/>
            <person name="Bendahmane A."/>
            <person name="Berges H."/>
            <person name="Niebel A."/>
            <person name="Buitink J."/>
            <person name="Frugier F."/>
            <person name="Benhamed M."/>
            <person name="Crespi M."/>
            <person name="Gouzy J."/>
            <person name="Gamas P."/>
        </authorList>
    </citation>
    <scope>NUCLEOTIDE SEQUENCE [LARGE SCALE GENOMIC DNA]</scope>
    <source>
        <strain evidence="3">cv. Jemalong A17</strain>
    </source>
</reference>
<dbReference type="Gramene" id="rna40283">
    <property type="protein sequence ID" value="RHN45861.1"/>
    <property type="gene ID" value="gene40283"/>
</dbReference>
<feature type="transmembrane region" description="Helical" evidence="1">
    <location>
        <begin position="12"/>
        <end position="41"/>
    </location>
</feature>
<protein>
    <recommendedName>
        <fullName evidence="4">Transmembrane protein</fullName>
    </recommendedName>
</protein>
<dbReference type="Proteomes" id="UP000265566">
    <property type="component" value="Chromosome 7"/>
</dbReference>
<evidence type="ECO:0000313" key="3">
    <source>
        <dbReference type="Proteomes" id="UP000265566"/>
    </source>
</evidence>
<evidence type="ECO:0000313" key="2">
    <source>
        <dbReference type="EMBL" id="RHN45861.1"/>
    </source>
</evidence>
<keyword evidence="1" id="KW-0472">Membrane</keyword>
<accession>A0A396H064</accession>
<evidence type="ECO:0008006" key="4">
    <source>
        <dbReference type="Google" id="ProtNLM"/>
    </source>
</evidence>
<proteinExistence type="predicted"/>
<name>A0A396H064_MEDTR</name>
<feature type="transmembrane region" description="Helical" evidence="1">
    <location>
        <begin position="47"/>
        <end position="67"/>
    </location>
</feature>
<comment type="caution">
    <text evidence="2">The sequence shown here is derived from an EMBL/GenBank/DDBJ whole genome shotgun (WGS) entry which is preliminary data.</text>
</comment>